<reference evidence="1 2" key="1">
    <citation type="submission" date="2020-09" db="EMBL/GenBank/DDBJ databases">
        <title>Genome seq and assembly of Chryseobacterium sp.</title>
        <authorList>
            <person name="Chhetri G."/>
        </authorList>
    </citation>
    <scope>NUCLEOTIDE SEQUENCE [LARGE SCALE GENOMIC DNA]</scope>
    <source>
        <strain evidence="1 2">GCR10</strain>
    </source>
</reference>
<evidence type="ECO:0000313" key="1">
    <source>
        <dbReference type="EMBL" id="MBD8082715.1"/>
    </source>
</evidence>
<dbReference type="RefSeq" id="WP_191736695.1">
    <property type="nucleotide sequence ID" value="NZ_JACYFS010000002.1"/>
</dbReference>
<keyword evidence="2" id="KW-1185">Reference proteome</keyword>
<accession>A0ABR8ZBN1</accession>
<organism evidence="1 2">
    <name type="scientific">Chryseobacterium caseinilyticum</name>
    <dbReference type="NCBI Taxonomy" id="2771428"/>
    <lineage>
        <taxon>Bacteria</taxon>
        <taxon>Pseudomonadati</taxon>
        <taxon>Bacteroidota</taxon>
        <taxon>Flavobacteriia</taxon>
        <taxon>Flavobacteriales</taxon>
        <taxon>Weeksellaceae</taxon>
        <taxon>Chryseobacterium group</taxon>
        <taxon>Chryseobacterium</taxon>
    </lineage>
</organism>
<dbReference type="Proteomes" id="UP000637299">
    <property type="component" value="Unassembled WGS sequence"/>
</dbReference>
<name>A0ABR8ZBN1_9FLAO</name>
<sequence>MKKMLYFVVLGCFVVPSQKLFSQVGIGTTSVEDNLLLKVHSPNKGVLLPNLNIPNLSLASPVISPALGLLAYNKATGKQGFNFWDGAKWNELVDSRNVYSVLGITVSYSTSNSAPLTVNTPMGPVNYSQDSLPGTIWSEVQGLSKDITVTQANNSVVVITEGMVQANNNVTSSSNTFTYAVGIFVDGKLAGVRNYSTRYSTVNQYDYFSINSVLKNLSVGNHTVKTYVTIRVNDFSSASQWKFGGPVGVTSLNDDMTRINMYIKLTEKS</sequence>
<protein>
    <submittedName>
        <fullName evidence="1">Uncharacterized protein</fullName>
    </submittedName>
</protein>
<proteinExistence type="predicted"/>
<comment type="caution">
    <text evidence="1">The sequence shown here is derived from an EMBL/GenBank/DDBJ whole genome shotgun (WGS) entry which is preliminary data.</text>
</comment>
<dbReference type="EMBL" id="JACYFS010000002">
    <property type="protein sequence ID" value="MBD8082715.1"/>
    <property type="molecule type" value="Genomic_DNA"/>
</dbReference>
<gene>
    <name evidence="1" type="ORF">IC610_09820</name>
</gene>
<evidence type="ECO:0000313" key="2">
    <source>
        <dbReference type="Proteomes" id="UP000637299"/>
    </source>
</evidence>